<dbReference type="Gene3D" id="1.10.472.130">
    <property type="match status" value="1"/>
</dbReference>
<evidence type="ECO:0000259" key="13">
    <source>
        <dbReference type="Pfam" id="PF08393"/>
    </source>
</evidence>
<dbReference type="Proteomes" id="UP001470230">
    <property type="component" value="Unassembled WGS sequence"/>
</dbReference>
<dbReference type="PANTHER" id="PTHR22878">
    <property type="entry name" value="DYNEIN HEAVY CHAIN 6, AXONEMAL-LIKE-RELATED"/>
    <property type="match status" value="1"/>
</dbReference>
<dbReference type="Gene3D" id="1.20.58.1120">
    <property type="match status" value="1"/>
</dbReference>
<keyword evidence="8" id="KW-0505">Motor protein</keyword>
<keyword evidence="9" id="KW-0206">Cytoskeleton</keyword>
<dbReference type="InterPro" id="IPR024743">
    <property type="entry name" value="Dynein_HC_stalk"/>
</dbReference>
<dbReference type="Gene3D" id="1.20.1270.280">
    <property type="match status" value="1"/>
</dbReference>
<comment type="caution">
    <text evidence="22">The sequence shown here is derived from an EMBL/GenBank/DDBJ whole genome shotgun (WGS) entry which is preliminary data.</text>
</comment>
<keyword evidence="5" id="KW-0067">ATP-binding</keyword>
<evidence type="ECO:0000256" key="8">
    <source>
        <dbReference type="ARBA" id="ARBA00023175"/>
    </source>
</evidence>
<dbReference type="Pfam" id="PF22597">
    <property type="entry name" value="DYN_lid"/>
    <property type="match status" value="1"/>
</dbReference>
<dbReference type="Pfam" id="PF12781">
    <property type="entry name" value="AAA_9"/>
    <property type="match status" value="1"/>
</dbReference>
<dbReference type="InterPro" id="IPR027417">
    <property type="entry name" value="P-loop_NTPase"/>
</dbReference>
<dbReference type="Gene3D" id="3.10.490.20">
    <property type="match status" value="1"/>
</dbReference>
<accession>A0ABR2K1L7</accession>
<reference evidence="22 23" key="1">
    <citation type="submission" date="2024-04" db="EMBL/GenBank/DDBJ databases">
        <title>Tritrichomonas musculus Genome.</title>
        <authorList>
            <person name="Alves-Ferreira E."/>
            <person name="Grigg M."/>
            <person name="Lorenzi H."/>
            <person name="Galac M."/>
        </authorList>
    </citation>
    <scope>NUCLEOTIDE SEQUENCE [LARGE SCALE GENOMIC DNA]</scope>
    <source>
        <strain evidence="22 23">EAF2021</strain>
    </source>
</reference>
<feature type="domain" description="Dynein heavy chain linker" evidence="13">
    <location>
        <begin position="927"/>
        <end position="1329"/>
    </location>
</feature>
<dbReference type="InterPro" id="IPR041658">
    <property type="entry name" value="AAA_lid_11"/>
</dbReference>
<dbReference type="Gene3D" id="1.10.287.2620">
    <property type="match status" value="1"/>
</dbReference>
<evidence type="ECO:0000259" key="19">
    <source>
        <dbReference type="Pfam" id="PF18198"/>
    </source>
</evidence>
<dbReference type="Gene3D" id="1.10.8.1220">
    <property type="match status" value="1"/>
</dbReference>
<evidence type="ECO:0000256" key="9">
    <source>
        <dbReference type="ARBA" id="ARBA00023212"/>
    </source>
</evidence>
<evidence type="ECO:0000259" key="16">
    <source>
        <dbReference type="Pfam" id="PF12780"/>
    </source>
</evidence>
<evidence type="ECO:0000256" key="6">
    <source>
        <dbReference type="ARBA" id="ARBA00023017"/>
    </source>
</evidence>
<dbReference type="PANTHER" id="PTHR22878:SF73">
    <property type="entry name" value="DYNEIN AXONEMAL HEAVY CHAIN 1"/>
    <property type="match status" value="1"/>
</dbReference>
<evidence type="ECO:0000256" key="1">
    <source>
        <dbReference type="ARBA" id="ARBA00004245"/>
    </source>
</evidence>
<feature type="compositionally biased region" description="Pro residues" evidence="11">
    <location>
        <begin position="53"/>
        <end position="65"/>
    </location>
</feature>
<comment type="subcellular location">
    <subcellularLocation>
        <location evidence="1">Cytoplasm</location>
        <location evidence="1">Cytoskeleton</location>
    </subcellularLocation>
</comment>
<dbReference type="Gene3D" id="6.10.140.1060">
    <property type="match status" value="1"/>
</dbReference>
<dbReference type="Gene3D" id="1.20.920.20">
    <property type="match status" value="1"/>
</dbReference>
<name>A0ABR2K1L7_9EUKA</name>
<dbReference type="InterPro" id="IPR024317">
    <property type="entry name" value="Dynein_heavy_chain_D4_dom"/>
</dbReference>
<keyword evidence="7 10" id="KW-0175">Coiled coil</keyword>
<dbReference type="InterPro" id="IPR043160">
    <property type="entry name" value="Dynein_C_barrel"/>
</dbReference>
<dbReference type="Gene3D" id="1.10.8.720">
    <property type="entry name" value="Region D6 of dynein motor"/>
    <property type="match status" value="1"/>
</dbReference>
<dbReference type="Gene3D" id="3.20.180.20">
    <property type="entry name" value="Dynein heavy chain, N-terminal domain 2"/>
    <property type="match status" value="1"/>
</dbReference>
<evidence type="ECO:0000256" key="5">
    <source>
        <dbReference type="ARBA" id="ARBA00022840"/>
    </source>
</evidence>
<feature type="domain" description="Dynein heavy chain region D6 P-loop" evidence="12">
    <location>
        <begin position="3549"/>
        <end position="3661"/>
    </location>
</feature>
<dbReference type="InterPro" id="IPR041228">
    <property type="entry name" value="Dynein_C"/>
</dbReference>
<feature type="domain" description="Dynein heavy chain ATP-binding dynein motor region" evidence="17">
    <location>
        <begin position="3083"/>
        <end position="3304"/>
    </location>
</feature>
<dbReference type="InterPro" id="IPR004273">
    <property type="entry name" value="Dynein_heavy_D6_P-loop"/>
</dbReference>
<dbReference type="Pfam" id="PF03028">
    <property type="entry name" value="Dynein_heavy"/>
    <property type="match status" value="1"/>
</dbReference>
<feature type="domain" description="Dynein heavy chain hydrolytic ATP-binding dynein motor region" evidence="14">
    <location>
        <begin position="1456"/>
        <end position="1782"/>
    </location>
</feature>
<evidence type="ECO:0000313" key="23">
    <source>
        <dbReference type="Proteomes" id="UP001470230"/>
    </source>
</evidence>
<feature type="domain" description="Dynein heavy chain AAA lid" evidence="19">
    <location>
        <begin position="3694"/>
        <end position="3831"/>
    </location>
</feature>
<dbReference type="Gene3D" id="1.10.8.710">
    <property type="match status" value="1"/>
</dbReference>
<dbReference type="EMBL" id="JAPFFF010000008">
    <property type="protein sequence ID" value="KAK8885015.1"/>
    <property type="molecule type" value="Genomic_DNA"/>
</dbReference>
<evidence type="ECO:0000259" key="14">
    <source>
        <dbReference type="Pfam" id="PF12774"/>
    </source>
</evidence>
<keyword evidence="3" id="KW-0493">Microtubule</keyword>
<keyword evidence="6" id="KW-0243">Dynein</keyword>
<evidence type="ECO:0000259" key="12">
    <source>
        <dbReference type="Pfam" id="PF03028"/>
    </source>
</evidence>
<dbReference type="Pfam" id="PF12780">
    <property type="entry name" value="AAA_8"/>
    <property type="match status" value="1"/>
</dbReference>
<evidence type="ECO:0000256" key="7">
    <source>
        <dbReference type="ARBA" id="ARBA00023054"/>
    </source>
</evidence>
<feature type="domain" description="Dynein heavy chain AAA module D4" evidence="16">
    <location>
        <begin position="2435"/>
        <end position="2691"/>
    </location>
</feature>
<feature type="domain" description="Dynein heavy chain coiled coil stalk" evidence="15">
    <location>
        <begin position="2708"/>
        <end position="3053"/>
    </location>
</feature>
<evidence type="ECO:0000256" key="2">
    <source>
        <dbReference type="ARBA" id="ARBA00022490"/>
    </source>
</evidence>
<dbReference type="InterPro" id="IPR013602">
    <property type="entry name" value="Dynein_heavy_linker"/>
</dbReference>
<evidence type="ECO:0000259" key="20">
    <source>
        <dbReference type="Pfam" id="PF18199"/>
    </source>
</evidence>
<protein>
    <recommendedName>
        <fullName evidence="24">Dynein heavy chain family protein</fullName>
    </recommendedName>
</protein>
<dbReference type="Gene3D" id="3.40.50.300">
    <property type="entry name" value="P-loop containing nucleotide triphosphate hydrolases"/>
    <property type="match status" value="5"/>
</dbReference>
<dbReference type="InterPro" id="IPR042222">
    <property type="entry name" value="Dynein_2_N"/>
</dbReference>
<feature type="domain" description="Dynein heavy chain AAA 5 extension" evidence="18">
    <location>
        <begin position="1947"/>
        <end position="2073"/>
    </location>
</feature>
<dbReference type="Pfam" id="PF18198">
    <property type="entry name" value="AAA_lid_11"/>
    <property type="match status" value="1"/>
</dbReference>
<proteinExistence type="predicted"/>
<evidence type="ECO:0000259" key="21">
    <source>
        <dbReference type="Pfam" id="PF22597"/>
    </source>
</evidence>
<evidence type="ECO:0000259" key="17">
    <source>
        <dbReference type="Pfam" id="PF12781"/>
    </source>
</evidence>
<dbReference type="InterPro" id="IPR042219">
    <property type="entry name" value="AAA_lid_11_sf"/>
</dbReference>
<evidence type="ECO:0000256" key="3">
    <source>
        <dbReference type="ARBA" id="ARBA00022701"/>
    </source>
</evidence>
<organism evidence="22 23">
    <name type="scientific">Tritrichomonas musculus</name>
    <dbReference type="NCBI Taxonomy" id="1915356"/>
    <lineage>
        <taxon>Eukaryota</taxon>
        <taxon>Metamonada</taxon>
        <taxon>Parabasalia</taxon>
        <taxon>Tritrichomonadida</taxon>
        <taxon>Tritrichomonadidae</taxon>
        <taxon>Tritrichomonas</taxon>
    </lineage>
</organism>
<keyword evidence="4" id="KW-0547">Nucleotide-binding</keyword>
<evidence type="ECO:0000259" key="15">
    <source>
        <dbReference type="Pfam" id="PF12777"/>
    </source>
</evidence>
<keyword evidence="2" id="KW-0963">Cytoplasm</keyword>
<dbReference type="InterPro" id="IPR035699">
    <property type="entry name" value="AAA_6"/>
</dbReference>
<dbReference type="InterPro" id="IPR043157">
    <property type="entry name" value="Dynein_AAA1S"/>
</dbReference>
<dbReference type="InterPro" id="IPR026983">
    <property type="entry name" value="DHC"/>
</dbReference>
<dbReference type="Pfam" id="PF08393">
    <property type="entry name" value="DHC_N2"/>
    <property type="match status" value="1"/>
</dbReference>
<evidence type="ECO:0000259" key="18">
    <source>
        <dbReference type="Pfam" id="PF17852"/>
    </source>
</evidence>
<dbReference type="Pfam" id="PF12775">
    <property type="entry name" value="AAA_7"/>
    <property type="match status" value="1"/>
</dbReference>
<feature type="coiled-coil region" evidence="10">
    <location>
        <begin position="2952"/>
        <end position="2979"/>
    </location>
</feature>
<dbReference type="SUPFAM" id="SSF52540">
    <property type="entry name" value="P-loop containing nucleoside triphosphate hydrolases"/>
    <property type="match status" value="4"/>
</dbReference>
<feature type="domain" description="Dynein 2 heavy chain 1 cytoplasmic ATPase lid" evidence="21">
    <location>
        <begin position="2282"/>
        <end position="2363"/>
    </location>
</feature>
<feature type="coiled-coil region" evidence="10">
    <location>
        <begin position="2722"/>
        <end position="2788"/>
    </location>
</feature>
<evidence type="ECO:0000256" key="11">
    <source>
        <dbReference type="SAM" id="MobiDB-lite"/>
    </source>
</evidence>
<dbReference type="Gene3D" id="1.20.140.100">
    <property type="entry name" value="Dynein heavy chain, N-terminal domain 2"/>
    <property type="match status" value="1"/>
</dbReference>
<dbReference type="InterPro" id="IPR035706">
    <property type="entry name" value="AAA_9"/>
</dbReference>
<dbReference type="Pfam" id="PF18199">
    <property type="entry name" value="Dynein_C"/>
    <property type="match status" value="1"/>
</dbReference>
<dbReference type="Pfam" id="PF12777">
    <property type="entry name" value="MT"/>
    <property type="match status" value="1"/>
</dbReference>
<dbReference type="Pfam" id="PF12774">
    <property type="entry name" value="AAA_6"/>
    <property type="match status" value="1"/>
</dbReference>
<dbReference type="Pfam" id="PF17852">
    <property type="entry name" value="Dynein_AAA_lid"/>
    <property type="match status" value="1"/>
</dbReference>
<evidence type="ECO:0000256" key="4">
    <source>
        <dbReference type="ARBA" id="ARBA00022741"/>
    </source>
</evidence>
<evidence type="ECO:0008006" key="24">
    <source>
        <dbReference type="Google" id="ProtNLM"/>
    </source>
</evidence>
<dbReference type="InterPro" id="IPR054354">
    <property type="entry name" value="DYNC2H1-like_lid"/>
</dbReference>
<sequence length="4142" mass="473672">MNKTERTSTSGGPRKYTFSELFSSTQKASIRKSGKNTISARTILPPLEDTNPEPAPNPTDAPPAENPEGQPNPEDEETPEIIEKLQTTKFPNISTYEGARAGFAFQAEKPPPSDPLPMGPYNTPPQSILPKVQIPFITPPGTAPRAIEVERLKRAYQDMDITTLLTERGVDYPAEIEFVPSNAEFPPIFKLWDFDDDNFDPRTVDEWLGLGRDENGNMAGVPASVYIEKGLQWVPGVVWDYHEKAKRWLIKFPEGGLEDEWVPRLRLLFNAEDPQVFADRIANAVNERRRVESWIRFVFYVESMPYKSMPDIPDDAQERILKAIPSPRKELKLDIAPFMDEAEISYKYSFNVHSFEAKIKADPIYARSLGLFDLSKPPEPKPKRYHTTSKFEQLREQFAFHSLYTKDCIFNALMKTRASCLEVANSVLLSLRSNKSFHLEEFQQTQAQLVSKTKKMLTEDWVPQLGRELRSALSEVSKGWFNLEETDREVYNMSKFSNFMTLVSCMMIDAARQCVLNNFKLFDDFITDLAPNSVEVKSPTEVISDFPKDSTGAMIMPLFEIDMAIEKETITDPKGVESEVDKICYGINPVLFKEACTTILSSIVDAVRSIPIIEPRVLPDMFRNVVLTLSTINEDEEQLVEHKSHVVAHLDAAIDVLQQYLATYDEYTEFIRLDNAKFIEQLNTDNPSLDQCRQMIKVHQEAMDELHKNIPKREVVGLFAVNVTSIRNHLISKRKTLIKAILDYVSKTAKNQFKKLFNEYRTIESKITALPTKIEELDQTRQYIATVPNLTDKLHSRVVDSMKYYDFIDEYCHPLQNEDFNMKWNVYGRARHCSNLIEKSKTTLDGYFVKFEQELEMHQEKFAAELDKLSHEISVVSKYTDMQQSDQYAQEIRRIAKSIESAEQTARTYNARQVIFGQDLTDYGRIAELKRTFEPFALLWPNVDNWLKLKASIQEKPMIQLNAEQITKDLQSIYTALHKSTRNFKNGPSSILQIATDLKAECNEMKDHVPLLTALLNPGMKQRHWTKLSEVLGFEFALDDEITLHDALAANLEEKIDAITEVVGIASKEYSIEVSLQKMQSEWEEINLEIEPYKNTGTYVLKASDDIIQKLDDDMVMTNTMEFSPYKKPFEERLNRWENTLKLITFVIEEWLNCQRQWLALEPIFASDDIKKQLPTEAERFATVDKTWRKILESAYRAPSALKFCPSEKLLEDFKQNNKLLGHVQRGLNDYLESKRVAFPRFYFLSNDELLSILSQTKDPTAVQRHLRRCFENVGSLTFEEDLKMTAMNSCEGENVPFVRTLYPEGNVEHWLLEVEAVMRETLKDILGKAVAQYPEVPRVEWVLNWPAQIVLCGAMIYWTKHVEDALHEGKLKEMYEQLNQQMIDLTKLVRVTSDFLNLRTLSCLIVLDVHAHDVVEKMVDVGVDSVDAFEWISQLRYYFENDTAMIRMLTYTVEYGYEYLGNTSRLVITPLTDRCYLTLTSALQMNMGGAPQGPAGTGKTETTKDLAKAVAFQCVVYNCSESVDYLQMGVFLTGLASCGAWACFDEFNRIYIEVLSVIAQQITTIQNAIQANVKHFRFENRDVALSPRCAVFITMNPGYAGRTELPDNLKALFRPVAMMVPDYRMIAEIKLYSFGFTEARPLSEKIVATFRLSSEQLSSQKHYDFGMRAVNTVIQTAGNLRMNQPDMPESLIVLRAIKDVNVPKFLVNDLVLFNDIISDLFPGVKERTLDYTRLIESINNVAKDRKLQVFDEFINKIIQLRETFSVRWGVMLVGPTGGGKTTAFKTLAEACTRLEDLKVFFKTRYYVLNPKSITMGQLYGEFDETTHEWTNGVVSDIIKFCSEDETTDRLWIVLDGPVDALWIENMNTVLDDNKKLCLSSSAVINFTDRMAMLFEVEDLAVASPATVSRCGMVYMEPSKSVRYLFDSWVLIMHPEIQATLNEVIGPLFDEFLVPSLTVLRTQLKEPMPTTNSNIVQSFFRIYHSLIQPFYSPEAIDHIKDEVIANIAKYSPFYFWFALVWAVGSTTDTDGRSIFDKWVRSKNTGTEAEFPAEGLVYDYKYNPTSGKWQNFMDDQPPYHIPQNISFNEIVVPTIDNVRHSFLLDILLRTGYHFFCTGPTGTAKSITINRYMMSSLDPNYYIPILLSFSAQTSANQTQDIIDAKFERRLKGVYGPLDRKKAVIFFDDVNMPAKEEYGAQPPIELLRQWIDHGGWYDRKALEFHKLVDSQLICACGHPGGGRQSLTARFMRHFNIFNFTELQDDSLRHIFKTMLDSYLSIFDSSIQAVSVKIADATISIYNEVRSTMLPIPSKSHYTFNLRDVSKVIQGVMSLHKAHVDNEKDIIGVFAHEATRVFSDRLVDQPDRDSFQKMLAKELNDRFSVTPKDLYQTDNLLYCDFFEESSDQHPYTQVTDEKKLEQILNSSMAEYDDVNAKKLQLVLFPDAIEHIIRISRILRQPSGHALLLGVGGSGRQSLTRLAAYLSEYVVLQPEITKTYGTVEWLADIRDAMKKAGFEETPTVFLISDAQLVKETFLEDINNLLNSGDVPNIFPPEDIEEIIDKMRPIAQAKDIPMSKPSIYSLFINRVKQNLHLVLALSPIGELFRKRLRMFPSLVTCTSIDWFSDWSPSALASVANELYSDLFNDEKVMSIATQFSVLAHTSVIKHSAELFAEHKRHNYVTPTSFLDFLQLVKFLSSQKQKEMNSLKSSMQTGLSSLKVASSSVADLQEQIKALQPQLEIASKEVDLTVERINVEEAKANEVRAQVQKETAAAEENVAAAKSLREDTQKELNKVLPVLEEAKEGVKGLSSSAISTVRSYLRPPETVAYVMQGVCILLNQPVIQVQGSRPGEMVEDWWATAQKMLNDPRFKTRLESFTENQKDSIPESTIQRLQPLLTSENFTKENAKNAGQATLSLYNWVIAMNKYHYAIKLVRPKQEALAKAEAQEAISKKALKESVARLKSIEEKIALIKAEYDEAMAKKKGCIDKQEECKSKLVRAESLLNNLSGEKGRWEDTLKDVTVRETNLNGDVLIAAAGVAYTGPFPSEFRQILLTEWTKFLKDNGLPYSDGTCIIQTLQDPVQVLRWNLNGLPRDSISLENTIIITTARRWPLCIDPQGQANRFIRNLEKDNNMDIVKLSDENFVRTVENAIRFGKPLLIENVPEELDPILDPVLQKQIYKQSGADVIKIGDTVIPYHWDFRLYITTQLPNPHYSPELSAKVTLLDFTCTPAGLEEQLLALVVAKERPELEEMKSNLVIQNSKNKKKLHEIQAKMLSLLENTDPEKLLDDLELINTLTESNQMSQSIHQQVKESEETEREIDKSRQSYRPVAYRGSLLFFCISNLFHVDPMYQYSLAWYISFFGLCIDNTPPSDDLEVRLAALIDTSTTNFYNNICRSLFERHKRMFAFLLCFRIMQGAHEIDDRELRFLIAGPSRQYEGENPDPSWITPKAWNEIKALDTLPNFHGFLDTFKSELPRWKDIFDASDATDLQFPGEWQTRLTMFQRLLVLRAIRPDSIPSAVQELILHKLGKTFIESPQFDLASSFEDSSVTSPLIFVLSVGADPASELVKFAEKKSFAKKFSQMSLGQGQGPRAEQRMSEAMDRGHWLMLQNCHLAVSWLPRLEMLIEKIKPEEVNRDFRLWLTSMPSPDFPVSILQKGIKMTNEPPKGMRANVTRSMSQYDDKMLNDCQKPFEYHKLIYSLAFFHGLILERRKYGPLGFNQNYDWTTGDLEISQKQLKMFLDLYEQVPFKVLRYLTGEINYGGRVTDDWDRRCLLSILDDFYTPKVMSDSYQFTENPKYISLPEQSVKMYLASIRDFPINDSPDIFGLHANAEVSYQQGEAYTLFSNLLLVQSQSGGSSGGQTREEVLFSLATDLLKAVPEQFDQKMIVEKYPQKYEDSMNTVLVQQTDMFNKLLAIVKRSLNDLLKAIKGIVVMSAELEEMSNSMFDNLVPKMWENAGYPSTKPLSAWMPDLQERIKFFNDWVNNGPPVVFWISGFFMQQSFLTGIKQNCARKHQIGVDTISFGFEVMREKDIKERPEEGVLIRGLFIEGASWDNERGVLADPRPKELFQEMPPIMLKPIGSRKIPETGVYNCPVYKIGTRKGVLSTTGHSTNYVITIELPSDKPQSFWIKRGVAMICSLSW</sequence>
<keyword evidence="23" id="KW-1185">Reference proteome</keyword>
<dbReference type="InterPro" id="IPR041466">
    <property type="entry name" value="Dynein_AAA5_ext"/>
</dbReference>
<gene>
    <name evidence="22" type="ORF">M9Y10_044143</name>
</gene>
<evidence type="ECO:0000313" key="22">
    <source>
        <dbReference type="EMBL" id="KAK8885015.1"/>
    </source>
</evidence>
<feature type="region of interest" description="Disordered" evidence="11">
    <location>
        <begin position="1"/>
        <end position="77"/>
    </location>
</feature>
<feature type="domain" description="Dynein heavy chain C-terminal" evidence="20">
    <location>
        <begin position="3839"/>
        <end position="4138"/>
    </location>
</feature>
<dbReference type="InterPro" id="IPR042228">
    <property type="entry name" value="Dynein_linker_3"/>
</dbReference>
<evidence type="ECO:0000256" key="10">
    <source>
        <dbReference type="SAM" id="Coils"/>
    </source>
</evidence>
<dbReference type="Gene3D" id="1.20.920.30">
    <property type="match status" value="1"/>
</dbReference>